<dbReference type="OrthoDB" id="10540408at2759"/>
<dbReference type="RefSeq" id="XP_009165327.1">
    <property type="nucleotide sequence ID" value="XM_009167063.1"/>
</dbReference>
<dbReference type="GeneID" id="20316936"/>
<dbReference type="Proteomes" id="UP000054324">
    <property type="component" value="Unassembled WGS sequence"/>
</dbReference>
<dbReference type="EMBL" id="KL596653">
    <property type="protein sequence ID" value="KER30938.1"/>
    <property type="molecule type" value="Genomic_DNA"/>
</dbReference>
<name>A0A074ZTY1_OPIVI</name>
<evidence type="ECO:0000313" key="2">
    <source>
        <dbReference type="Proteomes" id="UP000054324"/>
    </source>
</evidence>
<proteinExistence type="predicted"/>
<evidence type="ECO:0000313" key="1">
    <source>
        <dbReference type="EMBL" id="KER30938.1"/>
    </source>
</evidence>
<keyword evidence="2" id="KW-1185">Reference proteome</keyword>
<sequence>MTRGIYGVGVALSPRAERALLDWIPVNSSLRRPLSGCRHKKGCLFVVSAYSPTDGSSNSEKDPCIESYPRTFVKRKALTLWAICSMYKIKSKWSKPTGRVPW</sequence>
<protein>
    <submittedName>
        <fullName evidence="1">Uncharacterized protein</fullName>
    </submittedName>
</protein>
<dbReference type="CTD" id="20316936"/>
<dbReference type="KEGG" id="ovi:T265_02748"/>
<gene>
    <name evidence="1" type="ORF">T265_02748</name>
</gene>
<dbReference type="AlphaFoldDB" id="A0A074ZTY1"/>
<organism evidence="1 2">
    <name type="scientific">Opisthorchis viverrini</name>
    <name type="common">Southeast Asian liver fluke</name>
    <dbReference type="NCBI Taxonomy" id="6198"/>
    <lineage>
        <taxon>Eukaryota</taxon>
        <taxon>Metazoa</taxon>
        <taxon>Spiralia</taxon>
        <taxon>Lophotrochozoa</taxon>
        <taxon>Platyhelminthes</taxon>
        <taxon>Trematoda</taxon>
        <taxon>Digenea</taxon>
        <taxon>Opisthorchiida</taxon>
        <taxon>Opisthorchiata</taxon>
        <taxon>Opisthorchiidae</taxon>
        <taxon>Opisthorchis</taxon>
    </lineage>
</organism>
<accession>A0A074ZTY1</accession>
<reference evidence="1 2" key="1">
    <citation type="submission" date="2013-11" db="EMBL/GenBank/DDBJ databases">
        <title>Opisthorchis viverrini - life in the bile duct.</title>
        <authorList>
            <person name="Young N.D."/>
            <person name="Nagarajan N."/>
            <person name="Lin S.J."/>
            <person name="Korhonen P.K."/>
            <person name="Jex A.R."/>
            <person name="Hall R.S."/>
            <person name="Safavi-Hemami H."/>
            <person name="Kaewkong W."/>
            <person name="Bertrand D."/>
            <person name="Gao S."/>
            <person name="Seet Q."/>
            <person name="Wongkham S."/>
            <person name="Teh B.T."/>
            <person name="Wongkham C."/>
            <person name="Intapan P.M."/>
            <person name="Maleewong W."/>
            <person name="Yang X."/>
            <person name="Hu M."/>
            <person name="Wang Z."/>
            <person name="Hofmann A."/>
            <person name="Sternberg P.W."/>
            <person name="Tan P."/>
            <person name="Wang J."/>
            <person name="Gasser R.B."/>
        </authorList>
    </citation>
    <scope>NUCLEOTIDE SEQUENCE [LARGE SCALE GENOMIC DNA]</scope>
</reference>